<accession>A0A0C3H3B3</accession>
<evidence type="ECO:0000259" key="6">
    <source>
        <dbReference type="PROSITE" id="PS50048"/>
    </source>
</evidence>
<dbReference type="OrthoDB" id="4685598at2759"/>
<dbReference type="STRING" id="913774.A0A0C3H3B3"/>
<dbReference type="PANTHER" id="PTHR47338:SF7">
    <property type="entry name" value="ZN(II)2CYS6 TRANSCRIPTION FACTOR (EUROFUNG)"/>
    <property type="match status" value="1"/>
</dbReference>
<organism evidence="7 8">
    <name type="scientific">Oidiodendron maius (strain Zn)</name>
    <dbReference type="NCBI Taxonomy" id="913774"/>
    <lineage>
        <taxon>Eukaryota</taxon>
        <taxon>Fungi</taxon>
        <taxon>Dikarya</taxon>
        <taxon>Ascomycota</taxon>
        <taxon>Pezizomycotina</taxon>
        <taxon>Leotiomycetes</taxon>
        <taxon>Leotiomycetes incertae sedis</taxon>
        <taxon>Myxotrichaceae</taxon>
        <taxon>Oidiodendron</taxon>
    </lineage>
</organism>
<dbReference type="Pfam" id="PF00172">
    <property type="entry name" value="Zn_clus"/>
    <property type="match status" value="2"/>
</dbReference>
<dbReference type="AlphaFoldDB" id="A0A0C3H3B3"/>
<comment type="subcellular location">
    <subcellularLocation>
        <location evidence="1">Nucleus</location>
    </subcellularLocation>
</comment>
<dbReference type="SMART" id="SM00066">
    <property type="entry name" value="GAL4"/>
    <property type="match status" value="2"/>
</dbReference>
<protein>
    <recommendedName>
        <fullName evidence="6">Zn(2)-C6 fungal-type domain-containing protein</fullName>
    </recommendedName>
</protein>
<proteinExistence type="predicted"/>
<evidence type="ECO:0000313" key="8">
    <source>
        <dbReference type="Proteomes" id="UP000054321"/>
    </source>
</evidence>
<keyword evidence="8" id="KW-1185">Reference proteome</keyword>
<dbReference type="PANTHER" id="PTHR47338">
    <property type="entry name" value="ZN(II)2CYS6 TRANSCRIPTION FACTOR (EUROFUNG)-RELATED"/>
    <property type="match status" value="1"/>
</dbReference>
<reference evidence="8" key="2">
    <citation type="submission" date="2015-01" db="EMBL/GenBank/DDBJ databases">
        <title>Evolutionary Origins and Diversification of the Mycorrhizal Mutualists.</title>
        <authorList>
            <consortium name="DOE Joint Genome Institute"/>
            <consortium name="Mycorrhizal Genomics Consortium"/>
            <person name="Kohler A."/>
            <person name="Kuo A."/>
            <person name="Nagy L.G."/>
            <person name="Floudas D."/>
            <person name="Copeland A."/>
            <person name="Barry K.W."/>
            <person name="Cichocki N."/>
            <person name="Veneault-Fourrey C."/>
            <person name="LaButti K."/>
            <person name="Lindquist E.A."/>
            <person name="Lipzen A."/>
            <person name="Lundell T."/>
            <person name="Morin E."/>
            <person name="Murat C."/>
            <person name="Riley R."/>
            <person name="Ohm R."/>
            <person name="Sun H."/>
            <person name="Tunlid A."/>
            <person name="Henrissat B."/>
            <person name="Grigoriev I.V."/>
            <person name="Hibbett D.S."/>
            <person name="Martin F."/>
        </authorList>
    </citation>
    <scope>NUCLEOTIDE SEQUENCE [LARGE SCALE GENOMIC DNA]</scope>
    <source>
        <strain evidence="8">Zn</strain>
    </source>
</reference>
<dbReference type="GO" id="GO:0003677">
    <property type="term" value="F:DNA binding"/>
    <property type="evidence" value="ECO:0007669"/>
    <property type="project" value="InterPro"/>
</dbReference>
<evidence type="ECO:0000256" key="4">
    <source>
        <dbReference type="ARBA" id="ARBA00023163"/>
    </source>
</evidence>
<name>A0A0C3H3B3_OIDMZ</name>
<reference evidence="7 8" key="1">
    <citation type="submission" date="2014-04" db="EMBL/GenBank/DDBJ databases">
        <authorList>
            <consortium name="DOE Joint Genome Institute"/>
            <person name="Kuo A."/>
            <person name="Martino E."/>
            <person name="Perotto S."/>
            <person name="Kohler A."/>
            <person name="Nagy L.G."/>
            <person name="Floudas D."/>
            <person name="Copeland A."/>
            <person name="Barry K.W."/>
            <person name="Cichocki N."/>
            <person name="Veneault-Fourrey C."/>
            <person name="LaButti K."/>
            <person name="Lindquist E.A."/>
            <person name="Lipzen A."/>
            <person name="Lundell T."/>
            <person name="Morin E."/>
            <person name="Murat C."/>
            <person name="Sun H."/>
            <person name="Tunlid A."/>
            <person name="Henrissat B."/>
            <person name="Grigoriev I.V."/>
            <person name="Hibbett D.S."/>
            <person name="Martin F."/>
            <person name="Nordberg H.P."/>
            <person name="Cantor M.N."/>
            <person name="Hua S.X."/>
        </authorList>
    </citation>
    <scope>NUCLEOTIDE SEQUENCE [LARGE SCALE GENOMIC DNA]</scope>
    <source>
        <strain evidence="7 8">Zn</strain>
    </source>
</reference>
<sequence>MKAVCVQCRIRKVRCNGQYPACNNCSRLHFECSFQLVAGQSVVVPHALDPPRKYRGSRACLACRTQKTRCLGEMPVCSACQRRNRTCIYHGTRSAKPHIRDTGHSPGPLSDDFPCASRRPLQSNGQNHTELPSISLPLEPSEDRVAMLIAHFFERLFPLPSYAFLHQATVVKRCKEQTLDESLKLAICAITVLQIGGASSASDAWAAASQQLILQSLARPSVLHLQSLLLIIRYRAGAGDFSSAFLLAGLAARSAIGLRLNYDRSDLRPVAQEVRRRTFWSLYLLDDIFSVGLRDFELCHPEIIQLQLPCEDVDFERERPVVTSCLLSNGDGDTWNLGARALFVRVTSIRRVIMTLNRKVYLGGADPSLLLVSIRQFEERLQLVRAQLDTLKISLMVDDSHSQWHPQSVMLRMSWHQCYCDLYRIFLTGYAEAAPRAAVESIGPHDRALMRGKCLEHAHSISQILIDFAENRKPNQLLDFDAAVCVYHSVRLMLFGSCKKIYGSAAGPEIYQSRAKACLEIMNQFFSFLNSVKPMLKDLERLLMGSTAALLSTSHEQVPVQDNPLSEVAVAKDASIRQRLSIHSLLLQADFIDDSFKVAESPAESRLATASHRAALPNQEIIMSSVNYAPVYPAVVSKTFCQHPDSFTKTYDLGSSLIFNAWMGFPGRDELAEHLNIFHDDF</sequence>
<evidence type="ECO:0000313" key="7">
    <source>
        <dbReference type="EMBL" id="KIM97041.1"/>
    </source>
</evidence>
<evidence type="ECO:0000256" key="1">
    <source>
        <dbReference type="ARBA" id="ARBA00004123"/>
    </source>
</evidence>
<gene>
    <name evidence="7" type="ORF">OIDMADRAFT_44472</name>
</gene>
<dbReference type="CDD" id="cd00067">
    <property type="entry name" value="GAL4"/>
    <property type="match status" value="2"/>
</dbReference>
<keyword evidence="5" id="KW-0539">Nucleus</keyword>
<dbReference type="GO" id="GO:0000981">
    <property type="term" value="F:DNA-binding transcription factor activity, RNA polymerase II-specific"/>
    <property type="evidence" value="ECO:0007669"/>
    <property type="project" value="InterPro"/>
</dbReference>
<dbReference type="CDD" id="cd12148">
    <property type="entry name" value="fungal_TF_MHR"/>
    <property type="match status" value="1"/>
</dbReference>
<keyword evidence="4" id="KW-0804">Transcription</keyword>
<dbReference type="GO" id="GO:0005634">
    <property type="term" value="C:nucleus"/>
    <property type="evidence" value="ECO:0007669"/>
    <property type="project" value="UniProtKB-SubCell"/>
</dbReference>
<dbReference type="SMART" id="SM00906">
    <property type="entry name" value="Fungal_trans"/>
    <property type="match status" value="1"/>
</dbReference>
<dbReference type="PROSITE" id="PS00463">
    <property type="entry name" value="ZN2_CY6_FUNGAL_1"/>
    <property type="match status" value="1"/>
</dbReference>
<evidence type="ECO:0000256" key="3">
    <source>
        <dbReference type="ARBA" id="ARBA00023015"/>
    </source>
</evidence>
<dbReference type="EMBL" id="KN832883">
    <property type="protein sequence ID" value="KIM97041.1"/>
    <property type="molecule type" value="Genomic_DNA"/>
</dbReference>
<dbReference type="InterPro" id="IPR001138">
    <property type="entry name" value="Zn2Cys6_DnaBD"/>
</dbReference>
<dbReference type="GO" id="GO:0008270">
    <property type="term" value="F:zinc ion binding"/>
    <property type="evidence" value="ECO:0007669"/>
    <property type="project" value="InterPro"/>
</dbReference>
<dbReference type="PROSITE" id="PS50048">
    <property type="entry name" value="ZN2_CY6_FUNGAL_2"/>
    <property type="match status" value="2"/>
</dbReference>
<dbReference type="InterPro" id="IPR050815">
    <property type="entry name" value="TF_fung"/>
</dbReference>
<dbReference type="HOGENOM" id="CLU_011581_0_0_1"/>
<keyword evidence="2" id="KW-0479">Metal-binding</keyword>
<feature type="domain" description="Zn(2)-C6 fungal-type" evidence="6">
    <location>
        <begin position="4"/>
        <end position="34"/>
    </location>
</feature>
<dbReference type="InterPro" id="IPR036864">
    <property type="entry name" value="Zn2-C6_fun-type_DNA-bd_sf"/>
</dbReference>
<keyword evidence="3" id="KW-0805">Transcription regulation</keyword>
<dbReference type="Gene3D" id="4.10.240.10">
    <property type="entry name" value="Zn(2)-C6 fungal-type DNA-binding domain"/>
    <property type="match status" value="2"/>
</dbReference>
<evidence type="ECO:0000256" key="2">
    <source>
        <dbReference type="ARBA" id="ARBA00022723"/>
    </source>
</evidence>
<dbReference type="Pfam" id="PF04082">
    <property type="entry name" value="Fungal_trans"/>
    <property type="match status" value="1"/>
</dbReference>
<dbReference type="InterPro" id="IPR007219">
    <property type="entry name" value="XnlR_reg_dom"/>
</dbReference>
<evidence type="ECO:0000256" key="5">
    <source>
        <dbReference type="ARBA" id="ARBA00023242"/>
    </source>
</evidence>
<dbReference type="InParanoid" id="A0A0C3H3B3"/>
<dbReference type="SUPFAM" id="SSF57701">
    <property type="entry name" value="Zn2/Cys6 DNA-binding domain"/>
    <property type="match status" value="2"/>
</dbReference>
<dbReference type="GO" id="GO:0006351">
    <property type="term" value="P:DNA-templated transcription"/>
    <property type="evidence" value="ECO:0007669"/>
    <property type="project" value="InterPro"/>
</dbReference>
<dbReference type="Proteomes" id="UP000054321">
    <property type="component" value="Unassembled WGS sequence"/>
</dbReference>
<feature type="domain" description="Zn(2)-C6 fungal-type" evidence="6">
    <location>
        <begin position="59"/>
        <end position="89"/>
    </location>
</feature>